<evidence type="ECO:0000256" key="6">
    <source>
        <dbReference type="SAM" id="SignalP"/>
    </source>
</evidence>
<dbReference type="InterPro" id="IPR039910">
    <property type="entry name" value="D15-like"/>
</dbReference>
<feature type="domain" description="Bacterial surface antigen (D15)" evidence="7">
    <location>
        <begin position="583"/>
        <end position="768"/>
    </location>
</feature>
<evidence type="ECO:0000256" key="4">
    <source>
        <dbReference type="ARBA" id="ARBA00023136"/>
    </source>
</evidence>
<dbReference type="Proteomes" id="UP000266644">
    <property type="component" value="Unassembled WGS sequence"/>
</dbReference>
<evidence type="ECO:0000256" key="5">
    <source>
        <dbReference type="ARBA" id="ARBA00023237"/>
    </source>
</evidence>
<dbReference type="PROSITE" id="PS51257">
    <property type="entry name" value="PROKAR_LIPOPROTEIN"/>
    <property type="match status" value="1"/>
</dbReference>
<dbReference type="PANTHER" id="PTHR12815:SF47">
    <property type="entry name" value="TRANSLOCATION AND ASSEMBLY MODULE SUBUNIT TAMA"/>
    <property type="match status" value="1"/>
</dbReference>
<evidence type="ECO:0000313" key="8">
    <source>
        <dbReference type="EMBL" id="RHH15143.1"/>
    </source>
</evidence>
<reference evidence="8 9" key="1">
    <citation type="submission" date="2018-08" db="EMBL/GenBank/DDBJ databases">
        <title>A genome reference for cultivated species of the human gut microbiota.</title>
        <authorList>
            <person name="Zou Y."/>
            <person name="Xue W."/>
            <person name="Luo G."/>
        </authorList>
    </citation>
    <scope>NUCLEOTIDE SEQUENCE [LARGE SCALE GENOMIC DNA]</scope>
    <source>
        <strain evidence="8 9">AM18-6</strain>
    </source>
</reference>
<organism evidence="8 9">
    <name type="scientific">Bacteroides fragilis</name>
    <dbReference type="NCBI Taxonomy" id="817"/>
    <lineage>
        <taxon>Bacteria</taxon>
        <taxon>Pseudomonadati</taxon>
        <taxon>Bacteroidota</taxon>
        <taxon>Bacteroidia</taxon>
        <taxon>Bacteroidales</taxon>
        <taxon>Bacteroidaceae</taxon>
        <taxon>Bacteroides</taxon>
    </lineage>
</organism>
<dbReference type="GO" id="GO:0019867">
    <property type="term" value="C:outer membrane"/>
    <property type="evidence" value="ECO:0007669"/>
    <property type="project" value="InterPro"/>
</dbReference>
<comment type="caution">
    <text evidence="8">The sequence shown here is derived from an EMBL/GenBank/DDBJ whole genome shotgun (WGS) entry which is preliminary data.</text>
</comment>
<evidence type="ECO:0000256" key="2">
    <source>
        <dbReference type="ARBA" id="ARBA00022692"/>
    </source>
</evidence>
<name>A0A396C2S4_BACFG</name>
<feature type="signal peptide" evidence="6">
    <location>
        <begin position="1"/>
        <end position="18"/>
    </location>
</feature>
<dbReference type="EMBL" id="QRJE01000005">
    <property type="protein sequence ID" value="RHH15143.1"/>
    <property type="molecule type" value="Genomic_DNA"/>
</dbReference>
<dbReference type="Gene3D" id="2.40.160.50">
    <property type="entry name" value="membrane protein fhac: a member of the omp85/tpsb transporter family"/>
    <property type="match status" value="1"/>
</dbReference>
<dbReference type="AlphaFoldDB" id="A0A396C2S4"/>
<evidence type="ECO:0000256" key="3">
    <source>
        <dbReference type="ARBA" id="ARBA00022729"/>
    </source>
</evidence>
<dbReference type="InterPro" id="IPR000184">
    <property type="entry name" value="Bac_surfAg_D15"/>
</dbReference>
<protein>
    <recommendedName>
        <fullName evidence="7">Bacterial surface antigen (D15) domain-containing protein</fullName>
    </recommendedName>
</protein>
<evidence type="ECO:0000259" key="7">
    <source>
        <dbReference type="Pfam" id="PF01103"/>
    </source>
</evidence>
<evidence type="ECO:0000256" key="1">
    <source>
        <dbReference type="ARBA" id="ARBA00004370"/>
    </source>
</evidence>
<dbReference type="Pfam" id="PF01103">
    <property type="entry name" value="Omp85"/>
    <property type="match status" value="1"/>
</dbReference>
<dbReference type="RefSeq" id="WP_122329919.1">
    <property type="nucleotide sequence ID" value="NZ_JAQDYY010000038.1"/>
</dbReference>
<feature type="chain" id="PRO_5017340682" description="Bacterial surface antigen (D15) domain-containing protein" evidence="6">
    <location>
        <begin position="19"/>
        <end position="770"/>
    </location>
</feature>
<keyword evidence="2" id="KW-0812">Transmembrane</keyword>
<keyword evidence="5" id="KW-0998">Cell outer membrane</keyword>
<dbReference type="PANTHER" id="PTHR12815">
    <property type="entry name" value="SORTING AND ASSEMBLY MACHINERY SAMM50 PROTEIN FAMILY MEMBER"/>
    <property type="match status" value="1"/>
</dbReference>
<proteinExistence type="predicted"/>
<keyword evidence="4" id="KW-0472">Membrane</keyword>
<sequence>MKKGVLYTILLYFVLSLASCSATKFVPEGSYLLDEVKIHTDNKDIKPSDMRLYVRQNPNSKWFSAVKTQLYVYNWSGRDSTKWLNKFLRKIGDAPVIYNEADAIRSQEEIAKAVQNLGYMGATVKRTTKTKKKKLKLFYEINSGKPYTVRTLKYDISDKKIAEYLQNDSTKSTLKEGMLFDVNTLDTERQRITDYLLCNGYYKFNKDYITYTADTARNTYQVDLTLHLLPYKAYVGDVPKKHPQYKINKINFITDYNVLQSSALSSIEINDSLHYNGFPIYYKDQLYLRPKVLVDNLRFTSGDLYDERNVQKTYTYFGRLSALKYTNIRFFETQNDDSTRLNCYVMLTKSKHKSISFELEGTNSAGDLGAAASVSFQHRNLFRGSETFMVKFRGAYEAISGLQPGYKNHNYTEYGVETSINFPSFLFPFLTSDFKRRIKATTEFGLQYNYQLRPEFSRTIASASWSYKWMQKQKIQHRIDLLDISYLYLPWISPQFQEDYIDKDKDNYILRYNYENRLIVRMGYTYNYNSAGGTLVNNTITSNSYSIRAGFESAGNILYGVSKMINMRKNKDGEYAILGIPYAQYLKGDFDFAKNIIIDHRNSLAFHAGIGVAVPYGNAKVVPFEKRYFSGGANSVRGWSVRNLGPGSFAGDGNFMNQSGDIKLDASIEYRTRLFWKFRGAAFIDAGNIWTIREYENQPGGAFEFDKFYKQIAVAYGLGLRLDLDFFVLRFDGGMKAVNPKYEKTKERYPIIHPKFSRDFAFHFAVGYPF</sequence>
<keyword evidence="3 6" id="KW-0732">Signal</keyword>
<accession>A0A396C2S4</accession>
<evidence type="ECO:0000313" key="9">
    <source>
        <dbReference type="Proteomes" id="UP000266644"/>
    </source>
</evidence>
<gene>
    <name evidence="8" type="ORF">DW228_03520</name>
</gene>
<comment type="subcellular location">
    <subcellularLocation>
        <location evidence="1">Membrane</location>
    </subcellularLocation>
</comment>